<dbReference type="SUPFAM" id="SSF48371">
    <property type="entry name" value="ARM repeat"/>
    <property type="match status" value="1"/>
</dbReference>
<feature type="domain" description="TTI1 N-terminal TPR" evidence="1">
    <location>
        <begin position="33"/>
        <end position="315"/>
    </location>
</feature>
<evidence type="ECO:0000313" key="4">
    <source>
        <dbReference type="Proteomes" id="UP000095023"/>
    </source>
</evidence>
<dbReference type="EMBL" id="KV453841">
    <property type="protein sequence ID" value="ODV92107.1"/>
    <property type="molecule type" value="Genomic_DNA"/>
</dbReference>
<reference evidence="4" key="1">
    <citation type="submission" date="2016-02" db="EMBL/GenBank/DDBJ databases">
        <title>Comparative genomics of biotechnologically important yeasts.</title>
        <authorList>
            <consortium name="DOE Joint Genome Institute"/>
            <person name="Riley R."/>
            <person name="Haridas S."/>
            <person name="Wolfe K.H."/>
            <person name="Lopes M.R."/>
            <person name="Hittinger C.T."/>
            <person name="Goker M."/>
            <person name="Salamov A."/>
            <person name="Wisecaver J."/>
            <person name="Long T.M."/>
            <person name="Aerts A.L."/>
            <person name="Barry K."/>
            <person name="Choi C."/>
            <person name="Clum A."/>
            <person name="Coughlan A.Y."/>
            <person name="Deshpande S."/>
            <person name="Douglass A.P."/>
            <person name="Hanson S.J."/>
            <person name="Klenk H.-P."/>
            <person name="Labutti K."/>
            <person name="Lapidus A."/>
            <person name="Lindquist E."/>
            <person name="Lipzen A."/>
            <person name="Meier-Kolthoff J.P."/>
            <person name="Ohm R.A."/>
            <person name="Otillar R.P."/>
            <person name="Pangilinan J."/>
            <person name="Peng Y."/>
            <person name="Rokas A."/>
            <person name="Rosa C.A."/>
            <person name="Scheuner C."/>
            <person name="Sibirny A.A."/>
            <person name="Slot J.C."/>
            <person name="Stielow J.B."/>
            <person name="Sun H."/>
            <person name="Kurtzman C.P."/>
            <person name="Blackwell M."/>
            <person name="Jeffries T.W."/>
            <person name="Grigoriev I.V."/>
        </authorList>
    </citation>
    <scope>NUCLEOTIDE SEQUENCE [LARGE SCALE GENOMIC DNA]</scope>
    <source>
        <strain evidence="4">NRRL Y-17796</strain>
    </source>
</reference>
<sequence length="984" mass="109593">MSNKELFLSIKKLSVPLSELVLTTKDFSSSDQLATSLETYRDYLKSIPSSDQSVLDPKLGDYVFFPLSQILSRANTLKDTQIDLLLQCIDQIVLLFWRSHLTDDLASQLCFLIVNLIWNTTDVTTTKSESTILSAVTLLSDILTYSSSAIFNKSEGMMFHLIQSLLDTALYNTDVPLVRTSLSTVSVLLFNSISDSAYLAKTLPGVCSSIVKLVAMKQHYSSLVQALNIITKLSSNLFADDISPHWRSEDWLALNADQFRIAFGALNLRNLIESPRQEVRDAITDLAFTIIQECSNTLSSIVPGSVELILSASADKNMSPHSSLLSSLPLTSYAHFELAVQRNLSSFSATLSLKPGASKNSLLNILKNSSSIISASDNVLWSVHILQDVVKPLAAHLSANRGKLIVSSVVSNELEVMRKSFQVSMNERNTENTLFLDDIFGTEITSTLTTFFASLTPDLSKTLLQDILTDIDSYTSTEKALFLWVSSCLIENIASDIALSKYLMIDGDESTDSLVADYLDYSVGVLSHHDSVDFSYELYATALLIIRSISSLKGSEFKLDLLDCLYHVASGLASKSVIVRENAQYTIIDIARNCGFSSVYELLHQNSDYLLNSASICLNAVDLSPELFTTLKVLISIADSALLYTMSDVINTLLNILDSFHHYPQLTQGAVELLKCFVLEVVKIHEKSQMLAIDEAKETKSFKNFQDIRSKLLQLSSDPTPEKYSVDPSEPQNFPELFREIEARKRMEELEVPTGTEEVNREQDETAHVIEGKEEEPIYESEVPQNIYSLVKTIVLASQYHLTQSSSTVRGDLLTILKKGMPFMASNKKDILPLINVVFEDVIKKLDDPEQMIVCSALQVLQTLMVTGKDFMSSRIKVVWRSIRSRIPPHVLRRRGGIQSPEVIILEESLNTVASILISVPVDPELFDDILRTTVRYLPSHSYLREAFNDVNGNAVYLEYLRCDLSPLPAIPSSLTHHLVPPTL</sequence>
<accession>A0A1E4TK54</accession>
<dbReference type="PANTHER" id="PTHR18460">
    <property type="entry name" value="TEL2 INTERACTING PROTEIN 1 TTI1 FAMILY MEMBER"/>
    <property type="match status" value="1"/>
</dbReference>
<dbReference type="InterPro" id="IPR057566">
    <property type="entry name" value="TPR_TTI1_N"/>
</dbReference>
<evidence type="ECO:0000313" key="3">
    <source>
        <dbReference type="EMBL" id="ODV92107.1"/>
    </source>
</evidence>
<dbReference type="InterPro" id="IPR057567">
    <property type="entry name" value="TPR_TTI1_C"/>
</dbReference>
<protein>
    <recommendedName>
        <fullName evidence="5">TEL2-interacting protein 1</fullName>
    </recommendedName>
</protein>
<gene>
    <name evidence="3" type="ORF">CANCADRAFT_59406</name>
</gene>
<dbReference type="PANTHER" id="PTHR18460:SF3">
    <property type="entry name" value="TELO2-INTERACTING PROTEIN 1 HOMOLOG"/>
    <property type="match status" value="1"/>
</dbReference>
<evidence type="ECO:0000259" key="2">
    <source>
        <dbReference type="Pfam" id="PF24181"/>
    </source>
</evidence>
<evidence type="ECO:0000259" key="1">
    <source>
        <dbReference type="Pfam" id="PF24173"/>
    </source>
</evidence>
<dbReference type="InterPro" id="IPR049362">
    <property type="entry name" value="TTI1_rpt"/>
</dbReference>
<dbReference type="AlphaFoldDB" id="A0A1E4TK54"/>
<dbReference type="InterPro" id="IPR052587">
    <property type="entry name" value="TELO2-interacting_protein_1"/>
</dbReference>
<dbReference type="Pfam" id="PF24181">
    <property type="entry name" value="TPR_TTI1_C"/>
    <property type="match status" value="1"/>
</dbReference>
<dbReference type="OrthoDB" id="6781668at2759"/>
<dbReference type="Proteomes" id="UP000095023">
    <property type="component" value="Unassembled WGS sequence"/>
</dbReference>
<dbReference type="Pfam" id="PF21547">
    <property type="entry name" value="TTI1"/>
    <property type="match status" value="1"/>
</dbReference>
<name>A0A1E4TK54_9ASCO</name>
<keyword evidence="4" id="KW-1185">Reference proteome</keyword>
<proteinExistence type="predicted"/>
<dbReference type="Pfam" id="PF24173">
    <property type="entry name" value="TPR_TTI1_N"/>
    <property type="match status" value="1"/>
</dbReference>
<organism evidence="3 4">
    <name type="scientific">Tortispora caseinolytica NRRL Y-17796</name>
    <dbReference type="NCBI Taxonomy" id="767744"/>
    <lineage>
        <taxon>Eukaryota</taxon>
        <taxon>Fungi</taxon>
        <taxon>Dikarya</taxon>
        <taxon>Ascomycota</taxon>
        <taxon>Saccharomycotina</taxon>
        <taxon>Trigonopsidomycetes</taxon>
        <taxon>Trigonopsidales</taxon>
        <taxon>Trigonopsidaceae</taxon>
        <taxon>Tortispora</taxon>
    </lineage>
</organism>
<feature type="domain" description="TTI1 C-terminal TPR" evidence="2">
    <location>
        <begin position="723"/>
        <end position="882"/>
    </location>
</feature>
<dbReference type="InterPro" id="IPR016024">
    <property type="entry name" value="ARM-type_fold"/>
</dbReference>
<dbReference type="GO" id="GO:0005737">
    <property type="term" value="C:cytoplasm"/>
    <property type="evidence" value="ECO:0007669"/>
    <property type="project" value="TreeGrafter"/>
</dbReference>
<evidence type="ECO:0008006" key="5">
    <source>
        <dbReference type="Google" id="ProtNLM"/>
    </source>
</evidence>